<dbReference type="CDD" id="cd14066">
    <property type="entry name" value="STKc_IRAK"/>
    <property type="match status" value="1"/>
</dbReference>
<evidence type="ECO:0000259" key="24">
    <source>
        <dbReference type="PROSITE" id="PS50011"/>
    </source>
</evidence>
<feature type="transmembrane region" description="Helical" evidence="22">
    <location>
        <begin position="653"/>
        <end position="674"/>
    </location>
</feature>
<keyword evidence="10 23" id="KW-0732">Signal</keyword>
<feature type="signal peptide" evidence="23">
    <location>
        <begin position="1"/>
        <end position="29"/>
    </location>
</feature>
<name>A0A6P5FIL9_ANACO</name>
<dbReference type="EC" id="2.7.11.1" evidence="3"/>
<dbReference type="Pfam" id="PF00560">
    <property type="entry name" value="LRR_1"/>
    <property type="match status" value="6"/>
</dbReference>
<dbReference type="Pfam" id="PF00069">
    <property type="entry name" value="Pkinase"/>
    <property type="match status" value="1"/>
</dbReference>
<evidence type="ECO:0000256" key="22">
    <source>
        <dbReference type="SAM" id="Phobius"/>
    </source>
</evidence>
<reference evidence="26" key="2">
    <citation type="submission" date="2025-08" db="UniProtKB">
        <authorList>
            <consortium name="RefSeq"/>
        </authorList>
    </citation>
    <scope>IDENTIFICATION</scope>
    <source>
        <tissue evidence="26">Leaf</tissue>
    </source>
</reference>
<keyword evidence="9 22" id="KW-0812">Transmembrane</keyword>
<dbReference type="GO" id="GO:0005524">
    <property type="term" value="F:ATP binding"/>
    <property type="evidence" value="ECO:0007669"/>
    <property type="project" value="UniProtKB-UniRule"/>
</dbReference>
<evidence type="ECO:0000256" key="18">
    <source>
        <dbReference type="ARBA" id="ARBA00023180"/>
    </source>
</evidence>
<evidence type="ECO:0000256" key="11">
    <source>
        <dbReference type="ARBA" id="ARBA00022737"/>
    </source>
</evidence>
<evidence type="ECO:0000256" key="14">
    <source>
        <dbReference type="ARBA" id="ARBA00022840"/>
    </source>
</evidence>
<dbReference type="Pfam" id="PF13855">
    <property type="entry name" value="LRR_8"/>
    <property type="match status" value="2"/>
</dbReference>
<dbReference type="InterPro" id="IPR008271">
    <property type="entry name" value="Ser/Thr_kinase_AS"/>
</dbReference>
<keyword evidence="16 22" id="KW-0472">Membrane</keyword>
<protein>
    <recommendedName>
        <fullName evidence="3">non-specific serine/threonine protein kinase</fullName>
        <ecNumber evidence="3">2.7.11.1</ecNumber>
    </recommendedName>
</protein>
<dbReference type="InterPro" id="IPR017441">
    <property type="entry name" value="Protein_kinase_ATP_BS"/>
</dbReference>
<comment type="catalytic activity">
    <reaction evidence="20">
        <text>L-seryl-[protein] + ATP = O-phospho-L-seryl-[protein] + ADP + H(+)</text>
        <dbReference type="Rhea" id="RHEA:17989"/>
        <dbReference type="Rhea" id="RHEA-COMP:9863"/>
        <dbReference type="Rhea" id="RHEA-COMP:11604"/>
        <dbReference type="ChEBI" id="CHEBI:15378"/>
        <dbReference type="ChEBI" id="CHEBI:29999"/>
        <dbReference type="ChEBI" id="CHEBI:30616"/>
        <dbReference type="ChEBI" id="CHEBI:83421"/>
        <dbReference type="ChEBI" id="CHEBI:456216"/>
        <dbReference type="EC" id="2.7.11.1"/>
    </reaction>
</comment>
<dbReference type="Pfam" id="PF08263">
    <property type="entry name" value="LRRNT_2"/>
    <property type="match status" value="1"/>
</dbReference>
<dbReference type="PROSITE" id="PS00108">
    <property type="entry name" value="PROTEIN_KINASE_ST"/>
    <property type="match status" value="1"/>
</dbReference>
<evidence type="ECO:0000256" key="9">
    <source>
        <dbReference type="ARBA" id="ARBA00022692"/>
    </source>
</evidence>
<evidence type="ECO:0000256" key="2">
    <source>
        <dbReference type="ARBA" id="ARBA00008684"/>
    </source>
</evidence>
<keyword evidence="11" id="KW-0677">Repeat</keyword>
<dbReference type="SMART" id="SM00220">
    <property type="entry name" value="S_TKc"/>
    <property type="match status" value="1"/>
</dbReference>
<dbReference type="InterPro" id="IPR011009">
    <property type="entry name" value="Kinase-like_dom_sf"/>
</dbReference>
<dbReference type="GO" id="GO:0005886">
    <property type="term" value="C:plasma membrane"/>
    <property type="evidence" value="ECO:0007669"/>
    <property type="project" value="UniProtKB-SubCell"/>
</dbReference>
<dbReference type="RefSeq" id="XP_020095472.1">
    <property type="nucleotide sequence ID" value="XM_020239883.1"/>
</dbReference>
<evidence type="ECO:0000256" key="20">
    <source>
        <dbReference type="ARBA" id="ARBA00048679"/>
    </source>
</evidence>
<evidence type="ECO:0000256" key="3">
    <source>
        <dbReference type="ARBA" id="ARBA00012513"/>
    </source>
</evidence>
<feature type="domain" description="Protein kinase" evidence="24">
    <location>
        <begin position="708"/>
        <end position="988"/>
    </location>
</feature>
<keyword evidence="13" id="KW-0418">Kinase</keyword>
<keyword evidence="18" id="KW-0325">Glycoprotein</keyword>
<dbReference type="SMART" id="SM00369">
    <property type="entry name" value="LRR_TYP"/>
    <property type="match status" value="8"/>
</dbReference>
<keyword evidence="25" id="KW-1185">Reference proteome</keyword>
<dbReference type="FunFam" id="1.10.510.10:FF:000358">
    <property type="entry name" value="Putative leucine-rich repeat receptor-like serine/threonine-protein kinase"/>
    <property type="match status" value="1"/>
</dbReference>
<sequence length="1002" mass="110097">MGFPSFTLPGMLLLLQFILLLFYSQQAASVQHNNFTDLAALLSFKSQVRDPDGLLDRSWSSNTSFCSWLGVSCSSRRLRVVALRLAGLSLHGTISPHLGNLSFMTHLSLSNNSLGGLIPESLGRLPRLTYLGLGVNRLSGRIPATVFNMSFLEYLSFTSNNLSGPLLLRNASFTVPKLKSFSIQSNQISGTIASGLLQCQDLEELWLSSNQLSGSIPAEFDKLQKLTSLLVDTNDLTGTIPASLGNLTSLVELDLHTNSLRGPIPPELGSLRNVQWLNLADNILTGGFPASILNASMVSVLSLSANNLTGSVPAELGNNLPFLTKLGFGPNQLSGRLDFITSLSSCRKLQNLYIADNQLEGSIPDSVGNLSRSFLKFNARGNRISGRIPMTLGNLSGLLNLHLENNWLTGSIPPALSNLRELQLLYLGSNSLSKSIPYELGKLKRLGQLNLEFNELNGAIPDSIGNISGLQFLRLHNNRLSSSIPRSIWSLTNLVGMYLSQNSMEGSIPYGIGNLATLSNLDLSTNRFSGSIPDAFGQLLMLTTLNISNNFFDGPIPQSFGKMISLRYLDLSSNEFSGPIPKSLADLKYLVGLNLSFNKLEGQIPSGGVFANITFRSLMGNIGLCGPSFLRIPPCSDQSTDSDPRSKQQKLKIILPTVASLVVLFSCSFFYFVLHRKSNHAIPSSNTTCLKHYSLIPYRDLLRATDNFNESNLLGAGSFGSVYRGRLDDGSLVAAKVINLEKEGSSKIFDVECQALRMIRHRNLVKVISTCSNMDFKALILEYLPNGSLENWLYSPGYCLTLLQRINIALDVASALEYLHHHLRQVVVHCDIKPSNVLLDEDMNAQVGDFGIAKLLASDGKSVALTSAAGTVGYMPPEYGFMGRVSRRGDVYSYGILLLETFTRKKPTDRMFDGELNLRQWVSDAYRTRLFDILDANLFRDARVDRVAAEEDHGTRNRCLMSVLELALQCSKDSPRDRILMKDVVPILQKIKIEYCKSFPET</sequence>
<evidence type="ECO:0000256" key="12">
    <source>
        <dbReference type="ARBA" id="ARBA00022741"/>
    </source>
</evidence>
<dbReference type="FunFam" id="3.30.200.20:FF:000661">
    <property type="entry name" value="Serine-threonine protein kinase plant-type"/>
    <property type="match status" value="1"/>
</dbReference>
<dbReference type="InterPro" id="IPR001611">
    <property type="entry name" value="Leu-rich_rpt"/>
</dbReference>
<dbReference type="OrthoDB" id="681904at2759"/>
<dbReference type="FunFam" id="3.80.10.10:FF:000400">
    <property type="entry name" value="Nuclear pore complex protein NUP107"/>
    <property type="match status" value="1"/>
</dbReference>
<evidence type="ECO:0000256" key="15">
    <source>
        <dbReference type="ARBA" id="ARBA00022989"/>
    </source>
</evidence>
<dbReference type="SUPFAM" id="SSF56112">
    <property type="entry name" value="Protein kinase-like (PK-like)"/>
    <property type="match status" value="1"/>
</dbReference>
<dbReference type="InterPro" id="IPR032675">
    <property type="entry name" value="LRR_dom_sf"/>
</dbReference>
<dbReference type="FunFam" id="3.80.10.10:FF:000095">
    <property type="entry name" value="LRR receptor-like serine/threonine-protein kinase GSO1"/>
    <property type="match status" value="2"/>
</dbReference>
<evidence type="ECO:0000256" key="16">
    <source>
        <dbReference type="ARBA" id="ARBA00023136"/>
    </source>
</evidence>
<evidence type="ECO:0000256" key="10">
    <source>
        <dbReference type="ARBA" id="ARBA00022729"/>
    </source>
</evidence>
<evidence type="ECO:0000313" key="25">
    <source>
        <dbReference type="Proteomes" id="UP000515123"/>
    </source>
</evidence>
<comment type="catalytic activity">
    <reaction evidence="19">
        <text>L-threonyl-[protein] + ATP = O-phospho-L-threonyl-[protein] + ADP + H(+)</text>
        <dbReference type="Rhea" id="RHEA:46608"/>
        <dbReference type="Rhea" id="RHEA-COMP:11060"/>
        <dbReference type="Rhea" id="RHEA-COMP:11605"/>
        <dbReference type="ChEBI" id="CHEBI:15378"/>
        <dbReference type="ChEBI" id="CHEBI:30013"/>
        <dbReference type="ChEBI" id="CHEBI:30616"/>
        <dbReference type="ChEBI" id="CHEBI:61977"/>
        <dbReference type="ChEBI" id="CHEBI:456216"/>
        <dbReference type="EC" id="2.7.11.1"/>
    </reaction>
</comment>
<evidence type="ECO:0000256" key="4">
    <source>
        <dbReference type="ARBA" id="ARBA00022475"/>
    </source>
</evidence>
<gene>
    <name evidence="26" type="primary">LOC109715083</name>
</gene>
<keyword evidence="7" id="KW-0433">Leucine-rich repeat</keyword>
<evidence type="ECO:0000256" key="7">
    <source>
        <dbReference type="ARBA" id="ARBA00022614"/>
    </source>
</evidence>
<keyword evidence="12 21" id="KW-0547">Nucleotide-binding</keyword>
<accession>A0A6P5FIL9</accession>
<dbReference type="InterPro" id="IPR013210">
    <property type="entry name" value="LRR_N_plant-typ"/>
</dbReference>
<evidence type="ECO:0000256" key="19">
    <source>
        <dbReference type="ARBA" id="ARBA00047899"/>
    </source>
</evidence>
<evidence type="ECO:0000256" key="21">
    <source>
        <dbReference type="PROSITE-ProRule" id="PRU10141"/>
    </source>
</evidence>
<dbReference type="GO" id="GO:0009653">
    <property type="term" value="P:anatomical structure morphogenesis"/>
    <property type="evidence" value="ECO:0007669"/>
    <property type="project" value="UniProtKB-ARBA"/>
</dbReference>
<keyword evidence="6" id="KW-0597">Phosphoprotein</keyword>
<proteinExistence type="inferred from homology"/>
<dbReference type="GO" id="GO:0099402">
    <property type="term" value="P:plant organ development"/>
    <property type="evidence" value="ECO:0007669"/>
    <property type="project" value="UniProtKB-ARBA"/>
</dbReference>
<dbReference type="GeneID" id="109715083"/>
<evidence type="ECO:0000256" key="13">
    <source>
        <dbReference type="ARBA" id="ARBA00022777"/>
    </source>
</evidence>
<reference evidence="25" key="1">
    <citation type="journal article" date="2015" name="Nat. Genet.">
        <title>The pineapple genome and the evolution of CAM photosynthesis.</title>
        <authorList>
            <person name="Ming R."/>
            <person name="VanBuren R."/>
            <person name="Wai C.M."/>
            <person name="Tang H."/>
            <person name="Schatz M.C."/>
            <person name="Bowers J.E."/>
            <person name="Lyons E."/>
            <person name="Wang M.L."/>
            <person name="Chen J."/>
            <person name="Biggers E."/>
            <person name="Zhang J."/>
            <person name="Huang L."/>
            <person name="Zhang L."/>
            <person name="Miao W."/>
            <person name="Zhang J."/>
            <person name="Ye Z."/>
            <person name="Miao C."/>
            <person name="Lin Z."/>
            <person name="Wang H."/>
            <person name="Zhou H."/>
            <person name="Yim W.C."/>
            <person name="Priest H.D."/>
            <person name="Zheng C."/>
            <person name="Woodhouse M."/>
            <person name="Edger P.P."/>
            <person name="Guyot R."/>
            <person name="Guo H.B."/>
            <person name="Guo H."/>
            <person name="Zheng G."/>
            <person name="Singh R."/>
            <person name="Sharma A."/>
            <person name="Min X."/>
            <person name="Zheng Y."/>
            <person name="Lee H."/>
            <person name="Gurtowski J."/>
            <person name="Sedlazeck F.J."/>
            <person name="Harkess A."/>
            <person name="McKain M.R."/>
            <person name="Liao Z."/>
            <person name="Fang J."/>
            <person name="Liu J."/>
            <person name="Zhang X."/>
            <person name="Zhang Q."/>
            <person name="Hu W."/>
            <person name="Qin Y."/>
            <person name="Wang K."/>
            <person name="Chen L.Y."/>
            <person name="Shirley N."/>
            <person name="Lin Y.R."/>
            <person name="Liu L.Y."/>
            <person name="Hernandez A.G."/>
            <person name="Wright C.L."/>
            <person name="Bulone V."/>
            <person name="Tuskan G.A."/>
            <person name="Heath K."/>
            <person name="Zee F."/>
            <person name="Moore P.H."/>
            <person name="Sunkar R."/>
            <person name="Leebens-Mack J.H."/>
            <person name="Mockler T."/>
            <person name="Bennetzen J.L."/>
            <person name="Freeling M."/>
            <person name="Sankoff D."/>
            <person name="Paterson A.H."/>
            <person name="Zhu X."/>
            <person name="Yang X."/>
            <person name="Smith J.A."/>
            <person name="Cushman J.C."/>
            <person name="Paull R.E."/>
            <person name="Yu Q."/>
        </authorList>
    </citation>
    <scope>NUCLEOTIDE SEQUENCE [LARGE SCALE GENOMIC DNA]</scope>
    <source>
        <strain evidence="25">cv. F153</strain>
    </source>
</reference>
<dbReference type="Gene3D" id="3.30.200.20">
    <property type="entry name" value="Phosphorylase Kinase, domain 1"/>
    <property type="match status" value="1"/>
</dbReference>
<dbReference type="SUPFAM" id="SSF52058">
    <property type="entry name" value="L domain-like"/>
    <property type="match status" value="2"/>
</dbReference>
<evidence type="ECO:0000313" key="26">
    <source>
        <dbReference type="RefSeq" id="XP_020095472.1"/>
    </source>
</evidence>
<feature type="binding site" evidence="21">
    <location>
        <position position="736"/>
    </location>
    <ligand>
        <name>ATP</name>
        <dbReference type="ChEBI" id="CHEBI:30616"/>
    </ligand>
</feature>
<dbReference type="AlphaFoldDB" id="A0A6P5FIL9"/>
<dbReference type="InterPro" id="IPR000719">
    <property type="entry name" value="Prot_kinase_dom"/>
</dbReference>
<evidence type="ECO:0000256" key="1">
    <source>
        <dbReference type="ARBA" id="ARBA00004162"/>
    </source>
</evidence>
<evidence type="ECO:0000256" key="23">
    <source>
        <dbReference type="SAM" id="SignalP"/>
    </source>
</evidence>
<dbReference type="Proteomes" id="UP000515123">
    <property type="component" value="Linkage group 9"/>
</dbReference>
<keyword evidence="17" id="KW-0675">Receptor</keyword>
<dbReference type="Gene3D" id="3.80.10.10">
    <property type="entry name" value="Ribonuclease Inhibitor"/>
    <property type="match status" value="4"/>
</dbReference>
<feature type="chain" id="PRO_5028402013" description="non-specific serine/threonine protein kinase" evidence="23">
    <location>
        <begin position="30"/>
        <end position="1002"/>
    </location>
</feature>
<keyword evidence="5" id="KW-0723">Serine/threonine-protein kinase</keyword>
<dbReference type="Gene3D" id="1.10.510.10">
    <property type="entry name" value="Transferase(Phosphotransferase) domain 1"/>
    <property type="match status" value="1"/>
</dbReference>
<dbReference type="PANTHER" id="PTHR27000:SF785">
    <property type="entry name" value="PROTEIN KINASE DOMAIN-CONTAINING PROTEIN"/>
    <property type="match status" value="1"/>
</dbReference>
<organism evidence="25 26">
    <name type="scientific">Ananas comosus</name>
    <name type="common">Pineapple</name>
    <name type="synonym">Ananas ananas</name>
    <dbReference type="NCBI Taxonomy" id="4615"/>
    <lineage>
        <taxon>Eukaryota</taxon>
        <taxon>Viridiplantae</taxon>
        <taxon>Streptophyta</taxon>
        <taxon>Embryophyta</taxon>
        <taxon>Tracheophyta</taxon>
        <taxon>Spermatophyta</taxon>
        <taxon>Magnoliopsida</taxon>
        <taxon>Liliopsida</taxon>
        <taxon>Poales</taxon>
        <taxon>Bromeliaceae</taxon>
        <taxon>Bromelioideae</taxon>
        <taxon>Ananas</taxon>
    </lineage>
</organism>
<dbReference type="InterPro" id="IPR003591">
    <property type="entry name" value="Leu-rich_rpt_typical-subtyp"/>
</dbReference>
<dbReference type="PROSITE" id="PS00107">
    <property type="entry name" value="PROTEIN_KINASE_ATP"/>
    <property type="match status" value="1"/>
</dbReference>
<evidence type="ECO:0000256" key="17">
    <source>
        <dbReference type="ARBA" id="ARBA00023170"/>
    </source>
</evidence>
<keyword evidence="8" id="KW-0808">Transferase</keyword>
<evidence type="ECO:0000256" key="8">
    <source>
        <dbReference type="ARBA" id="ARBA00022679"/>
    </source>
</evidence>
<dbReference type="Gramene" id="Aco008844.1.mrna1">
    <property type="protein sequence ID" value="Aco008844.1.mrna1"/>
    <property type="gene ID" value="Aco008844.1.path1"/>
</dbReference>
<comment type="subcellular location">
    <subcellularLocation>
        <location evidence="1">Cell membrane</location>
        <topology evidence="1">Single-pass membrane protein</topology>
    </subcellularLocation>
</comment>
<dbReference type="GO" id="GO:0004674">
    <property type="term" value="F:protein serine/threonine kinase activity"/>
    <property type="evidence" value="ECO:0007669"/>
    <property type="project" value="UniProtKB-KW"/>
</dbReference>
<keyword evidence="15 22" id="KW-1133">Transmembrane helix</keyword>
<dbReference type="PANTHER" id="PTHR27000">
    <property type="entry name" value="LEUCINE-RICH REPEAT RECEPTOR-LIKE PROTEIN KINASE FAMILY PROTEIN-RELATED"/>
    <property type="match status" value="1"/>
</dbReference>
<keyword evidence="4" id="KW-1003">Cell membrane</keyword>
<evidence type="ECO:0000256" key="6">
    <source>
        <dbReference type="ARBA" id="ARBA00022553"/>
    </source>
</evidence>
<dbReference type="PROSITE" id="PS50011">
    <property type="entry name" value="PROTEIN_KINASE_DOM"/>
    <property type="match status" value="1"/>
</dbReference>
<evidence type="ECO:0000256" key="5">
    <source>
        <dbReference type="ARBA" id="ARBA00022527"/>
    </source>
</evidence>
<keyword evidence="14 21" id="KW-0067">ATP-binding</keyword>
<comment type="similarity">
    <text evidence="2">Belongs to the protein kinase superfamily. Ser/Thr protein kinase family.</text>
</comment>